<organism evidence="1 2">
    <name type="scientific">Natronococcus jeotgali DSM 18795</name>
    <dbReference type="NCBI Taxonomy" id="1227498"/>
    <lineage>
        <taxon>Archaea</taxon>
        <taxon>Methanobacteriati</taxon>
        <taxon>Methanobacteriota</taxon>
        <taxon>Stenosarchaea group</taxon>
        <taxon>Halobacteria</taxon>
        <taxon>Halobacteriales</taxon>
        <taxon>Natrialbaceae</taxon>
        <taxon>Natronococcus</taxon>
    </lineage>
</organism>
<dbReference type="GO" id="GO:0055085">
    <property type="term" value="P:transmembrane transport"/>
    <property type="evidence" value="ECO:0007669"/>
    <property type="project" value="InterPro"/>
</dbReference>
<dbReference type="EMBL" id="AOIA01000162">
    <property type="protein sequence ID" value="ELY51610.1"/>
    <property type="molecule type" value="Genomic_DNA"/>
</dbReference>
<evidence type="ECO:0000313" key="1">
    <source>
        <dbReference type="EMBL" id="ELY51610.1"/>
    </source>
</evidence>
<dbReference type="Pfam" id="PF06516">
    <property type="entry name" value="NUP"/>
    <property type="match status" value="1"/>
</dbReference>
<accession>L9WQ39</accession>
<name>L9WQ39_9EURY</name>
<proteinExistence type="predicted"/>
<protein>
    <submittedName>
        <fullName evidence="1">Purine nucleoside permease</fullName>
    </submittedName>
</protein>
<gene>
    <name evidence="1" type="ORF">C492_21065</name>
</gene>
<dbReference type="AlphaFoldDB" id="L9WQ39"/>
<sequence length="83" mass="8953">MEDAATATALERFDLLERYLSVRAVANYDRPAPGETVEESFDGTASSLALAIDNAERVGSAVVEELLETDPLGVRDERGPVEN</sequence>
<reference evidence="1 2" key="1">
    <citation type="journal article" date="2014" name="PLoS Genet.">
        <title>Phylogenetically driven sequencing of extremely halophilic archaea reveals strategies for static and dynamic osmo-response.</title>
        <authorList>
            <person name="Becker E.A."/>
            <person name="Seitzer P.M."/>
            <person name="Tritt A."/>
            <person name="Larsen D."/>
            <person name="Krusor M."/>
            <person name="Yao A.I."/>
            <person name="Wu D."/>
            <person name="Madern D."/>
            <person name="Eisen J.A."/>
            <person name="Darling A.E."/>
            <person name="Facciotti M.T."/>
        </authorList>
    </citation>
    <scope>NUCLEOTIDE SEQUENCE [LARGE SCALE GENOMIC DNA]</scope>
    <source>
        <strain evidence="1 2">DSM 18795</strain>
    </source>
</reference>
<keyword evidence="2" id="KW-1185">Reference proteome</keyword>
<comment type="caution">
    <text evidence="1">The sequence shown here is derived from an EMBL/GenBank/DDBJ whole genome shotgun (WGS) entry which is preliminary data.</text>
</comment>
<evidence type="ECO:0000313" key="2">
    <source>
        <dbReference type="Proteomes" id="UP000011531"/>
    </source>
</evidence>
<dbReference type="Proteomes" id="UP000011531">
    <property type="component" value="Unassembled WGS sequence"/>
</dbReference>
<dbReference type="InterPro" id="IPR009486">
    <property type="entry name" value="Pur_nuclsid_perm"/>
</dbReference>